<comment type="subcellular location">
    <subcellularLocation>
        <location evidence="1">Cytoplasm</location>
        <location evidence="1">Cytoskeleton</location>
        <location evidence="1">Cilium axoneme</location>
    </subcellularLocation>
</comment>
<reference evidence="2 3" key="1">
    <citation type="submission" date="2016-10" db="EMBL/GenBank/DDBJ databases">
        <authorList>
            <person name="Cai Z."/>
        </authorList>
    </citation>
    <scope>NUCLEOTIDE SEQUENCE [LARGE SCALE GENOMIC DNA]</scope>
</reference>
<evidence type="ECO:0000256" key="1">
    <source>
        <dbReference type="ARBA" id="ARBA00004430"/>
    </source>
</evidence>
<name>A0A383VGR9_TETOB</name>
<dbReference type="Proteomes" id="UP000256970">
    <property type="component" value="Unassembled WGS sequence"/>
</dbReference>
<dbReference type="EMBL" id="FNXT01000349">
    <property type="protein sequence ID" value="SZX63864.1"/>
    <property type="molecule type" value="Genomic_DNA"/>
</dbReference>
<dbReference type="SUPFAM" id="SSF52047">
    <property type="entry name" value="RNI-like"/>
    <property type="match status" value="1"/>
</dbReference>
<accession>A0A383VGR9</accession>
<dbReference type="Gene3D" id="3.80.10.10">
    <property type="entry name" value="Ribonuclease Inhibitor"/>
    <property type="match status" value="1"/>
</dbReference>
<evidence type="ECO:0000313" key="3">
    <source>
        <dbReference type="Proteomes" id="UP000256970"/>
    </source>
</evidence>
<sequence length="201" mass="21209">MDPLDSVGGDEAEHEEQVAAVMERGRQQGLLDIFASIAGLTRLKSLDVTGMCHVATSIGRASGLVPGDPCALTVLTGLTHLDLSSSGACVDNAAAAALAHSLKEMRILGLCACELGSMACLEAIADLPQLSDLNLRRNPGITHRGLMALTRLSCVQSLAVTRNDEVTDASVDDFLLDIAWSGRSSSKKYWAPGNCYEIVLQ</sequence>
<proteinExistence type="predicted"/>
<dbReference type="InterPro" id="IPR006553">
    <property type="entry name" value="Leu-rich_rpt_Cys-con_subtyp"/>
</dbReference>
<dbReference type="GO" id="GO:0005930">
    <property type="term" value="C:axoneme"/>
    <property type="evidence" value="ECO:0007669"/>
    <property type="project" value="UniProtKB-SubCell"/>
</dbReference>
<protein>
    <submittedName>
        <fullName evidence="2">Uncharacterized protein</fullName>
    </submittedName>
</protein>
<dbReference type="AlphaFoldDB" id="A0A383VGR9"/>
<dbReference type="SMART" id="SM00367">
    <property type="entry name" value="LRR_CC"/>
    <property type="match status" value="2"/>
</dbReference>
<keyword evidence="3" id="KW-1185">Reference proteome</keyword>
<dbReference type="InterPro" id="IPR032675">
    <property type="entry name" value="LRR_dom_sf"/>
</dbReference>
<organism evidence="2 3">
    <name type="scientific">Tetradesmus obliquus</name>
    <name type="common">Green alga</name>
    <name type="synonym">Acutodesmus obliquus</name>
    <dbReference type="NCBI Taxonomy" id="3088"/>
    <lineage>
        <taxon>Eukaryota</taxon>
        <taxon>Viridiplantae</taxon>
        <taxon>Chlorophyta</taxon>
        <taxon>core chlorophytes</taxon>
        <taxon>Chlorophyceae</taxon>
        <taxon>CS clade</taxon>
        <taxon>Sphaeropleales</taxon>
        <taxon>Scenedesmaceae</taxon>
        <taxon>Tetradesmus</taxon>
    </lineage>
</organism>
<gene>
    <name evidence="2" type="ORF">BQ4739_LOCUS4404</name>
</gene>
<evidence type="ECO:0000313" key="2">
    <source>
        <dbReference type="EMBL" id="SZX63864.1"/>
    </source>
</evidence>